<dbReference type="AlphaFoldDB" id="A0A1U7ZC11"/>
<dbReference type="KEGG" id="nnu:104588966"/>
<reference evidence="3" key="1">
    <citation type="submission" date="2025-08" db="UniProtKB">
        <authorList>
            <consortium name="RefSeq"/>
        </authorList>
    </citation>
    <scope>IDENTIFICATION</scope>
</reference>
<keyword evidence="3" id="KW-0808">Transferase</keyword>
<organism evidence="2 3">
    <name type="scientific">Nelumbo nucifera</name>
    <name type="common">Sacred lotus</name>
    <dbReference type="NCBI Taxonomy" id="4432"/>
    <lineage>
        <taxon>Eukaryota</taxon>
        <taxon>Viridiplantae</taxon>
        <taxon>Streptophyta</taxon>
        <taxon>Embryophyta</taxon>
        <taxon>Tracheophyta</taxon>
        <taxon>Spermatophyta</taxon>
        <taxon>Magnoliopsida</taxon>
        <taxon>Proteales</taxon>
        <taxon>Nelumbonaceae</taxon>
        <taxon>Nelumbo</taxon>
    </lineage>
</organism>
<dbReference type="InterPro" id="IPR040299">
    <property type="entry name" value="RF2K-like"/>
</dbReference>
<name>A0A1U7ZC11_NELNU</name>
<dbReference type="Proteomes" id="UP000189703">
    <property type="component" value="Unplaced"/>
</dbReference>
<evidence type="ECO:0000313" key="3">
    <source>
        <dbReference type="RefSeq" id="XP_010245413.1"/>
    </source>
</evidence>
<dbReference type="eggNOG" id="ENOG502S1SV">
    <property type="taxonomic scope" value="Eukaryota"/>
</dbReference>
<dbReference type="GO" id="GO:0016301">
    <property type="term" value="F:kinase activity"/>
    <property type="evidence" value="ECO:0007669"/>
    <property type="project" value="UniProtKB-KW"/>
</dbReference>
<dbReference type="OrthoDB" id="759910at2759"/>
<dbReference type="OMA" id="QPVSAIC"/>
<evidence type="ECO:0000313" key="2">
    <source>
        <dbReference type="Proteomes" id="UP000189703"/>
    </source>
</evidence>
<dbReference type="PANTHER" id="PTHR34938">
    <property type="entry name" value="PROTEIN FERTILITY RESTORER RF2, MITOCHONDRIAL"/>
    <property type="match status" value="1"/>
</dbReference>
<dbReference type="GO" id="GO:0010027">
    <property type="term" value="P:thylakoid membrane organization"/>
    <property type="evidence" value="ECO:0000318"/>
    <property type="project" value="GO_Central"/>
</dbReference>
<keyword evidence="2" id="KW-1185">Reference proteome</keyword>
<dbReference type="FunCoup" id="A0A1U7ZC11">
    <property type="interactions" value="1694"/>
</dbReference>
<sequence>MGVSLYLFCQYMLTLLFPAMSSLTSSTTIITALAIPVQKNLSASDNRPLSTWISVSLYYSCKIRNKCNGRIQLIGSDQIMPRVCSRPFQIRTPITHTSQKQSAAVVCSAALNARCGAEQTQTITRQSPTSTITPIQGKEKAPELDDGGTGFPPRDDGDGGGGGGGGGGGWSGGFFFFGFLAFLGFLKDQESEGPYRDDRRK</sequence>
<dbReference type="PANTHER" id="PTHR34938:SF1">
    <property type="entry name" value="PROTEIN FERTILITY RESTORER RF2, MITOCHONDRIAL"/>
    <property type="match status" value="1"/>
</dbReference>
<dbReference type="GO" id="GO:0009507">
    <property type="term" value="C:chloroplast"/>
    <property type="evidence" value="ECO:0000318"/>
    <property type="project" value="GO_Central"/>
</dbReference>
<dbReference type="GeneID" id="104588966"/>
<evidence type="ECO:0000256" key="1">
    <source>
        <dbReference type="SAM" id="MobiDB-lite"/>
    </source>
</evidence>
<keyword evidence="3" id="KW-0418">Kinase</keyword>
<feature type="compositionally biased region" description="Polar residues" evidence="1">
    <location>
        <begin position="121"/>
        <end position="134"/>
    </location>
</feature>
<dbReference type="RefSeq" id="XP_010245413.1">
    <property type="nucleotide sequence ID" value="XM_010247111.2"/>
</dbReference>
<feature type="region of interest" description="Disordered" evidence="1">
    <location>
        <begin position="121"/>
        <end position="167"/>
    </location>
</feature>
<dbReference type="InParanoid" id="A0A1U7ZC11"/>
<protein>
    <submittedName>
        <fullName evidence="3">Hybrid signal transduction histidine kinase M isoform X1</fullName>
    </submittedName>
</protein>
<dbReference type="GO" id="GO:0009658">
    <property type="term" value="P:chloroplast organization"/>
    <property type="evidence" value="ECO:0000318"/>
    <property type="project" value="GO_Central"/>
</dbReference>
<accession>A0A1U7ZC11</accession>
<proteinExistence type="predicted"/>
<gene>
    <name evidence="3" type="primary">LOC104588966</name>
</gene>